<gene>
    <name evidence="3" type="ORF">SAMN04489860_1191</name>
</gene>
<evidence type="ECO:0000259" key="1">
    <source>
        <dbReference type="Pfam" id="PF04230"/>
    </source>
</evidence>
<dbReference type="EMBL" id="LT629776">
    <property type="protein sequence ID" value="SDS27703.1"/>
    <property type="molecule type" value="Genomic_DNA"/>
</dbReference>
<reference evidence="4" key="1">
    <citation type="submission" date="2016-10" db="EMBL/GenBank/DDBJ databases">
        <authorList>
            <person name="Varghese N."/>
            <person name="Submissions S."/>
        </authorList>
    </citation>
    <scope>NUCLEOTIDE SEQUENCE [LARGE SCALE GENOMIC DNA]</scope>
    <source>
        <strain evidence="4">DSM 22126</strain>
    </source>
</reference>
<dbReference type="Proteomes" id="UP000185663">
    <property type="component" value="Chromosome I"/>
</dbReference>
<dbReference type="AlphaFoldDB" id="A0A1H1QWG3"/>
<feature type="domain" description="Glycosyltransferase GT-D fold" evidence="2">
    <location>
        <begin position="523"/>
        <end position="717"/>
    </location>
</feature>
<organism evidence="3 4">
    <name type="scientific">Paraoerskovia marina</name>
    <dbReference type="NCBI Taxonomy" id="545619"/>
    <lineage>
        <taxon>Bacteria</taxon>
        <taxon>Bacillati</taxon>
        <taxon>Actinomycetota</taxon>
        <taxon>Actinomycetes</taxon>
        <taxon>Micrococcales</taxon>
        <taxon>Cellulomonadaceae</taxon>
        <taxon>Paraoerskovia</taxon>
    </lineage>
</organism>
<name>A0A1H1QWG3_9CELL</name>
<dbReference type="Pfam" id="PF04230">
    <property type="entry name" value="PS_pyruv_trans"/>
    <property type="match status" value="1"/>
</dbReference>
<dbReference type="STRING" id="545619.SAMN04489860_1191"/>
<dbReference type="Pfam" id="PF08759">
    <property type="entry name" value="GT-D"/>
    <property type="match status" value="1"/>
</dbReference>
<protein>
    <submittedName>
        <fullName evidence="3">Polysaccharide pyruvyl transferase</fullName>
    </submittedName>
</protein>
<proteinExistence type="predicted"/>
<evidence type="ECO:0000313" key="3">
    <source>
        <dbReference type="EMBL" id="SDS27703.1"/>
    </source>
</evidence>
<dbReference type="OrthoDB" id="9803627at2"/>
<keyword evidence="3" id="KW-0808">Transferase</keyword>
<sequence>MPLVEQEISDFTHELQRNIVRQLGHHSVNVDRDGWLTARIKPGHSVQMKFAALGDQVGLLVRGSSPEASRAVRNALVGKARDAGDIASNAHLIDDFDTGTLRARRSRSEAIRKSMRWFLWISDATTRTPVDAKRGPALKGSERAVYWWDERPNFGDAVGPWLVQAMSGHEPVNARRRKELSPVLWAVGSTIGYLDRNNVDIWGSGLMEPLQGSKLDALRKLENVRVHAVRGTETRSELVSKLGWEVPEVYGDPALLLPRFYTAKPAAQSGRIAVVPHYVHVKHLPSSLGDGSVVVDVASDLESVVDTIAQADVCISTSLHGIIIAQAYGVPWIWLRVVDHPLGGDAFKFRDFFSTIDDSQASTVAVKASELGTLDIESLASRATLPSLTIALDSLESAFPFARGEGFEAESDLPPLPTPLAQLSRRARRRASHVKSRLVPKREADLLQPELIKALSTVASELKQSNRNTQRLLAEVGKQNRTMEAIRLESTSGVMTAVREFVNERQLTMIETLEHLVESENSFSRFGDGEFRLMLRSDFNLRFQSNSRPLQSELLATFRDAGRDRFDVGFPQIFGDAHWSGVWSELWPELKSNVPETGAFLNSHVTRPTVFEQYGDRAVDLWREVWRDRDIVFVTGAGSRFAATPALFSSARSTRTVSSLPVGAYDDLDRLVEELSEVGEGALVLLALGPAGTVLARRLALIGIRALDIGHISDSYHNVFSGGPRPESRPIRS</sequence>
<dbReference type="InterPro" id="IPR014869">
    <property type="entry name" value="GT-D"/>
</dbReference>
<keyword evidence="4" id="KW-1185">Reference proteome</keyword>
<evidence type="ECO:0000313" key="4">
    <source>
        <dbReference type="Proteomes" id="UP000185663"/>
    </source>
</evidence>
<feature type="domain" description="Polysaccharide pyruvyl transferase" evidence="1">
    <location>
        <begin position="214"/>
        <end position="336"/>
    </location>
</feature>
<accession>A0A1H1QWG3</accession>
<dbReference type="InterPro" id="IPR007345">
    <property type="entry name" value="Polysacch_pyruvyl_Trfase"/>
</dbReference>
<dbReference type="GO" id="GO:0016740">
    <property type="term" value="F:transferase activity"/>
    <property type="evidence" value="ECO:0007669"/>
    <property type="project" value="UniProtKB-KW"/>
</dbReference>
<evidence type="ECO:0000259" key="2">
    <source>
        <dbReference type="Pfam" id="PF08759"/>
    </source>
</evidence>